<feature type="compositionally biased region" description="Basic residues" evidence="1">
    <location>
        <begin position="385"/>
        <end position="395"/>
    </location>
</feature>
<accession>A0A1C4H684</accession>
<evidence type="ECO:0000256" key="1">
    <source>
        <dbReference type="SAM" id="MobiDB-lite"/>
    </source>
</evidence>
<dbReference type="STRING" id="1505727.GA0061077_1129"/>
<organism evidence="3 4">
    <name type="scientific">Bifidobacterium commune</name>
    <dbReference type="NCBI Taxonomy" id="1505727"/>
    <lineage>
        <taxon>Bacteria</taxon>
        <taxon>Bacillati</taxon>
        <taxon>Actinomycetota</taxon>
        <taxon>Actinomycetes</taxon>
        <taxon>Bifidobacteriales</taxon>
        <taxon>Bifidobacteriaceae</taxon>
        <taxon>Bifidobacterium</taxon>
    </lineage>
</organism>
<feature type="compositionally biased region" description="Basic and acidic residues" evidence="1">
    <location>
        <begin position="619"/>
        <end position="633"/>
    </location>
</feature>
<evidence type="ECO:0000256" key="2">
    <source>
        <dbReference type="SAM" id="Phobius"/>
    </source>
</evidence>
<keyword evidence="2" id="KW-0472">Membrane</keyword>
<feature type="region of interest" description="Disordered" evidence="1">
    <location>
        <begin position="577"/>
        <end position="646"/>
    </location>
</feature>
<keyword evidence="4" id="KW-1185">Reference proteome</keyword>
<protein>
    <submittedName>
        <fullName evidence="3">Putative peptidoglycan lipid II flippase</fullName>
    </submittedName>
</protein>
<name>A0A1C4H684_9BIFI</name>
<dbReference type="AlphaFoldDB" id="A0A1C4H684"/>
<dbReference type="SUPFAM" id="SSF56112">
    <property type="entry name" value="Protein kinase-like (PK-like)"/>
    <property type="match status" value="1"/>
</dbReference>
<keyword evidence="2" id="KW-0812">Transmembrane</keyword>
<dbReference type="RefSeq" id="WP_091847976.1">
    <property type="nucleotide sequence ID" value="NZ_FMBL01000003.1"/>
</dbReference>
<gene>
    <name evidence="3" type="ORF">GA0061077_1129</name>
</gene>
<dbReference type="OrthoDB" id="3232399at2"/>
<dbReference type="InterPro" id="IPR011009">
    <property type="entry name" value="Kinase-like_dom_sf"/>
</dbReference>
<proteinExistence type="predicted"/>
<reference evidence="4" key="1">
    <citation type="submission" date="2016-08" db="EMBL/GenBank/DDBJ databases">
        <authorList>
            <person name="Varghese N."/>
            <person name="Submissions Spin"/>
        </authorList>
    </citation>
    <scope>NUCLEOTIDE SEQUENCE [LARGE SCALE GENOMIC DNA]</scope>
    <source>
        <strain evidence="4">R-52791</strain>
    </source>
</reference>
<dbReference type="EMBL" id="FMBL01000003">
    <property type="protein sequence ID" value="SCC80283.1"/>
    <property type="molecule type" value="Genomic_DNA"/>
</dbReference>
<dbReference type="Gene3D" id="1.10.510.10">
    <property type="entry name" value="Transferase(Phosphotransferase) domain 1"/>
    <property type="match status" value="1"/>
</dbReference>
<evidence type="ECO:0000313" key="3">
    <source>
        <dbReference type="EMBL" id="SCC80283.1"/>
    </source>
</evidence>
<sequence>MKPQLGDIVISRYTLVSLLRSMPGLEAWKANDRVLTRDCQLLIVADKAIIPSFEAIASTLTLSRDPHFTPIIQIQHVNKIPVLITNLDEGMSLNNYLGHGARKLGYEAMRSIIGEAADGLDTLLHDDLYLRSLNTNAVRITSHGVQIADAPLAAMFNNVLPVPRMAPEMLTVHALATLLYAMLTGKQTSEIKDFDLSKLPKDTPEEFRVICERGLKIQDIDEQSTLPMVSLGELVGLLGEWKPLATLPNSEIKLPTSDGEASISRLPLRRARRRGLIDFPENLFSSQLEFRAKQAAGNSTSESKAGKAALPKVDAPVLATAASTAGTPSASKKSGSKTTGTDAASKSSKPSSTASNQKADTTSASESASKPQSDKQDGQQGKSSKLWHQRNRNRRGRNDFDSIFDSNDSAPRMDLHDLTAAEMADAFKSFDSTADDSIFPEFNQHAARTSNPTVQFDFAVESDSVDMPDENPGSRTEATDRIPVLDAEGNYVAPGHESARALQEEQEAIAEANPVILPPSFTPQQKVHQTDATGDDIANTPLLGRLTTKVVAIVTVVVLIIAAAGIAAYKLIGHGSKNGGSYQQSRADPWPEMNLNKVPFGAEATDGNENSSNKQGNDASEKNDSTKTNKDNKIANAVPAPSIPVNNTPLTIDKQEFYHSPTGQQGLAYYMHLSAPANVTRFVVRIRTSGGTGYLLANTSQDPNAGQQVAQFTFDQSGTTDVKLEKPTQSQDFLLWVPMDSLPNRSLYIEQVQLY</sequence>
<dbReference type="Proteomes" id="UP000242610">
    <property type="component" value="Unassembled WGS sequence"/>
</dbReference>
<feature type="region of interest" description="Disordered" evidence="1">
    <location>
        <begin position="321"/>
        <end position="410"/>
    </location>
</feature>
<evidence type="ECO:0000313" key="4">
    <source>
        <dbReference type="Proteomes" id="UP000242610"/>
    </source>
</evidence>
<feature type="compositionally biased region" description="Polar residues" evidence="1">
    <location>
        <begin position="356"/>
        <end position="371"/>
    </location>
</feature>
<keyword evidence="2" id="KW-1133">Transmembrane helix</keyword>
<feature type="compositionally biased region" description="Low complexity" evidence="1">
    <location>
        <begin position="321"/>
        <end position="355"/>
    </location>
</feature>
<feature type="transmembrane region" description="Helical" evidence="2">
    <location>
        <begin position="550"/>
        <end position="572"/>
    </location>
</feature>
<feature type="compositionally biased region" description="Polar residues" evidence="1">
    <location>
        <begin position="607"/>
        <end position="618"/>
    </location>
</feature>